<dbReference type="Proteomes" id="UP000218067">
    <property type="component" value="Chromosome"/>
</dbReference>
<evidence type="ECO:0000256" key="1">
    <source>
        <dbReference type="ARBA" id="ARBA00004613"/>
    </source>
</evidence>
<evidence type="ECO:0000256" key="2">
    <source>
        <dbReference type="ARBA" id="ARBA00007534"/>
    </source>
</evidence>
<dbReference type="AlphaFoldDB" id="A0A1B4Y7A4"/>
<name>A0A1B4Y7A4_MYCUL</name>
<protein>
    <recommendedName>
        <fullName evidence="8">Cutinase</fullName>
        <ecNumber evidence="8">3.1.1.-</ecNumber>
    </recommendedName>
</protein>
<comment type="similarity">
    <text evidence="2 8">Belongs to the cutinase family.</text>
</comment>
<dbReference type="EC" id="3.1.1.-" evidence="8"/>
<evidence type="ECO:0000256" key="9">
    <source>
        <dbReference type="SAM" id="Phobius"/>
    </source>
</evidence>
<sequence length="231" mass="23778">MWLFPLDAQKWARSGRGRTRLARRCAGLVATTIAACAVLLAFPLVPKAAAACPDVQVVFARGTGEPPGLGRVGNAMVASLRQKTDQSIGAYAVNYPANKDFLAAADGANDASDHVQQMTNECPNTKLVLGGYSQGAAVINIVTAAPLPGLGFTQPLPAQAAQHVAAVTLFGNPSGRAGGLMTALSPHFGGKILNLCNTGDPICSDGDQWKAHTGYVPGLTNKAASFVAGRI</sequence>
<dbReference type="Pfam" id="PF01083">
    <property type="entry name" value="Cutinase"/>
    <property type="match status" value="1"/>
</dbReference>
<comment type="function">
    <text evidence="8">Catalyzes the hydrolysis of complex carboxylic polyesters found in the cell wall of plants. Degrades cutin, a macromolecule that forms the structure of the plant cuticle.</text>
</comment>
<evidence type="ECO:0000256" key="8">
    <source>
        <dbReference type="RuleBase" id="RU361263"/>
    </source>
</evidence>
<evidence type="ECO:0000256" key="4">
    <source>
        <dbReference type="ARBA" id="ARBA00022525"/>
    </source>
</evidence>
<keyword evidence="9" id="KW-1133">Transmembrane helix</keyword>
<proteinExistence type="inferred from homology"/>
<feature type="transmembrane region" description="Helical" evidence="9">
    <location>
        <begin position="21"/>
        <end position="45"/>
    </location>
</feature>
<keyword evidence="5" id="KW-0732">Signal</keyword>
<comment type="subcellular location">
    <subcellularLocation>
        <location evidence="1 8">Secreted</location>
    </subcellularLocation>
</comment>
<dbReference type="GO" id="GO:0052689">
    <property type="term" value="F:carboxylic ester hydrolase activity"/>
    <property type="evidence" value="ECO:0007669"/>
    <property type="project" value="UniProtKB-KW"/>
</dbReference>
<evidence type="ECO:0000256" key="3">
    <source>
        <dbReference type="ARBA" id="ARBA00022487"/>
    </source>
</evidence>
<dbReference type="SUPFAM" id="SSF53474">
    <property type="entry name" value="alpha/beta-Hydrolases"/>
    <property type="match status" value="1"/>
</dbReference>
<reference evidence="10 11" key="1">
    <citation type="submission" date="2016-08" db="EMBL/GenBank/DDBJ databases">
        <title>Complete genome sequence of Mycobacterium shinshuense, a subspecies of M. ulcerans.</title>
        <authorList>
            <person name="Yoshida M."/>
            <person name="Ogura Y."/>
            <person name="Hayashi T."/>
            <person name="Hoshino Y."/>
        </authorList>
    </citation>
    <scope>NUCLEOTIDE SEQUENCE [LARGE SCALE GENOMIC DNA]</scope>
    <source>
        <strain evidence="11">ATCC 33728</strain>
    </source>
</reference>
<dbReference type="Gene3D" id="3.40.50.1820">
    <property type="entry name" value="alpha/beta hydrolase"/>
    <property type="match status" value="1"/>
</dbReference>
<accession>A0A1B4Y7A4</accession>
<keyword evidence="4 8" id="KW-0964">Secreted</keyword>
<evidence type="ECO:0000256" key="6">
    <source>
        <dbReference type="ARBA" id="ARBA00022801"/>
    </source>
</evidence>
<keyword evidence="9" id="KW-0812">Transmembrane</keyword>
<keyword evidence="7" id="KW-1015">Disulfide bond</keyword>
<evidence type="ECO:0000256" key="5">
    <source>
        <dbReference type="ARBA" id="ARBA00022729"/>
    </source>
</evidence>
<dbReference type="InterPro" id="IPR000675">
    <property type="entry name" value="Cutinase/axe"/>
</dbReference>
<organism evidence="10 11">
    <name type="scientific">Mycobacterium ulcerans subsp. shinshuense</name>
    <dbReference type="NCBI Taxonomy" id="1124626"/>
    <lineage>
        <taxon>Bacteria</taxon>
        <taxon>Bacillati</taxon>
        <taxon>Actinomycetota</taxon>
        <taxon>Actinomycetes</taxon>
        <taxon>Mycobacteriales</taxon>
        <taxon>Mycobacteriaceae</taxon>
        <taxon>Mycobacterium</taxon>
        <taxon>Mycobacterium ulcerans group</taxon>
    </lineage>
</organism>
<dbReference type="PROSITE" id="PS00155">
    <property type="entry name" value="CUTINASE_1"/>
    <property type="match status" value="1"/>
</dbReference>
<dbReference type="RefSeq" id="WP_011739114.1">
    <property type="nucleotide sequence ID" value="NZ_AP017624.1"/>
</dbReference>
<dbReference type="PANTHER" id="PTHR33630">
    <property type="entry name" value="CUTINASE RV1984C-RELATED-RELATED"/>
    <property type="match status" value="1"/>
</dbReference>
<keyword evidence="6 8" id="KW-0378">Hydrolase</keyword>
<dbReference type="SMART" id="SM01110">
    <property type="entry name" value="Cutinase"/>
    <property type="match status" value="1"/>
</dbReference>
<keyword evidence="3 8" id="KW-0719">Serine esterase</keyword>
<gene>
    <name evidence="10" type="primary">cut4</name>
    <name evidence="10" type="ORF">SHTP_3964</name>
</gene>
<dbReference type="EMBL" id="AP017624">
    <property type="protein sequence ID" value="BAV42932.1"/>
    <property type="molecule type" value="Genomic_DNA"/>
</dbReference>
<keyword evidence="9" id="KW-0472">Membrane</keyword>
<dbReference type="PANTHER" id="PTHR33630:SF9">
    <property type="entry name" value="CUTINASE 4"/>
    <property type="match status" value="1"/>
</dbReference>
<dbReference type="InterPro" id="IPR043580">
    <property type="entry name" value="CUTINASE_1"/>
</dbReference>
<evidence type="ECO:0000313" key="10">
    <source>
        <dbReference type="EMBL" id="BAV42932.1"/>
    </source>
</evidence>
<dbReference type="GO" id="GO:0005576">
    <property type="term" value="C:extracellular region"/>
    <property type="evidence" value="ECO:0007669"/>
    <property type="project" value="UniProtKB-SubCell"/>
</dbReference>
<evidence type="ECO:0000256" key="7">
    <source>
        <dbReference type="ARBA" id="ARBA00023157"/>
    </source>
</evidence>
<evidence type="ECO:0000313" key="11">
    <source>
        <dbReference type="Proteomes" id="UP000218067"/>
    </source>
</evidence>
<dbReference type="InterPro" id="IPR029058">
    <property type="entry name" value="AB_hydrolase_fold"/>
</dbReference>
<dbReference type="GeneID" id="93438535"/>